<protein>
    <recommendedName>
        <fullName evidence="5">Helix-turn-helix domain-containing protein</fullName>
    </recommendedName>
</protein>
<evidence type="ECO:0000256" key="2">
    <source>
        <dbReference type="SAM" id="SignalP"/>
    </source>
</evidence>
<name>A0A545AQ48_9ACTN</name>
<gene>
    <name evidence="3" type="ORF">FL583_19715</name>
</gene>
<feature type="compositionally biased region" description="Basic and acidic residues" evidence="1">
    <location>
        <begin position="46"/>
        <end position="65"/>
    </location>
</feature>
<evidence type="ECO:0008006" key="5">
    <source>
        <dbReference type="Google" id="ProtNLM"/>
    </source>
</evidence>
<dbReference type="RefSeq" id="WP_142706155.1">
    <property type="nucleotide sequence ID" value="NZ_VIRS01000013.1"/>
</dbReference>
<keyword evidence="4" id="KW-1185">Reference proteome</keyword>
<dbReference type="EMBL" id="VIRS01000013">
    <property type="protein sequence ID" value="TQS43457.1"/>
    <property type="molecule type" value="Genomic_DNA"/>
</dbReference>
<evidence type="ECO:0000313" key="4">
    <source>
        <dbReference type="Proteomes" id="UP000317982"/>
    </source>
</evidence>
<feature type="chain" id="PRO_5022155283" description="Helix-turn-helix domain-containing protein" evidence="2">
    <location>
        <begin position="27"/>
        <end position="148"/>
    </location>
</feature>
<feature type="region of interest" description="Disordered" evidence="1">
    <location>
        <begin position="26"/>
        <end position="77"/>
    </location>
</feature>
<evidence type="ECO:0000256" key="1">
    <source>
        <dbReference type="SAM" id="MobiDB-lite"/>
    </source>
</evidence>
<sequence>MRRRIRLAVVGVALIASGLAAVPASAGVVSGKPVPTATGDVSPKPDPPKQSDDQLRKQKQRELGRRPKHAGGVSDAQLADLARRLGVSTPRLIRALSHAKRTTKDPERLSRSTVATFARELGISRAQARKVLTFVFVSPEKPDKYAKA</sequence>
<comment type="caution">
    <text evidence="3">The sequence shown here is derived from an EMBL/GenBank/DDBJ whole genome shotgun (WGS) entry which is preliminary data.</text>
</comment>
<organism evidence="3 4">
    <name type="scientific">Cryptosporangium phraense</name>
    <dbReference type="NCBI Taxonomy" id="2593070"/>
    <lineage>
        <taxon>Bacteria</taxon>
        <taxon>Bacillati</taxon>
        <taxon>Actinomycetota</taxon>
        <taxon>Actinomycetes</taxon>
        <taxon>Cryptosporangiales</taxon>
        <taxon>Cryptosporangiaceae</taxon>
        <taxon>Cryptosporangium</taxon>
    </lineage>
</organism>
<evidence type="ECO:0000313" key="3">
    <source>
        <dbReference type="EMBL" id="TQS43457.1"/>
    </source>
</evidence>
<proteinExistence type="predicted"/>
<dbReference type="Proteomes" id="UP000317982">
    <property type="component" value="Unassembled WGS sequence"/>
</dbReference>
<accession>A0A545AQ48</accession>
<dbReference type="InParanoid" id="A0A545AQ48"/>
<keyword evidence="2" id="KW-0732">Signal</keyword>
<reference evidence="3 4" key="1">
    <citation type="submission" date="2019-07" db="EMBL/GenBank/DDBJ databases">
        <title>Cryptosporangium phraense sp. nov., isolated from plant litter.</title>
        <authorList>
            <person name="Suriyachadkun C."/>
        </authorList>
    </citation>
    <scope>NUCLEOTIDE SEQUENCE [LARGE SCALE GENOMIC DNA]</scope>
    <source>
        <strain evidence="3 4">A-T 5661</strain>
    </source>
</reference>
<dbReference type="AlphaFoldDB" id="A0A545AQ48"/>
<feature type="signal peptide" evidence="2">
    <location>
        <begin position="1"/>
        <end position="26"/>
    </location>
</feature>